<keyword evidence="3" id="KW-1185">Reference proteome</keyword>
<evidence type="ECO:0000256" key="1">
    <source>
        <dbReference type="SAM" id="MobiDB-lite"/>
    </source>
</evidence>
<organism evidence="2 3">
    <name type="scientific">Pleurodeles waltl</name>
    <name type="common">Iberian ribbed newt</name>
    <dbReference type="NCBI Taxonomy" id="8319"/>
    <lineage>
        <taxon>Eukaryota</taxon>
        <taxon>Metazoa</taxon>
        <taxon>Chordata</taxon>
        <taxon>Craniata</taxon>
        <taxon>Vertebrata</taxon>
        <taxon>Euteleostomi</taxon>
        <taxon>Amphibia</taxon>
        <taxon>Batrachia</taxon>
        <taxon>Caudata</taxon>
        <taxon>Salamandroidea</taxon>
        <taxon>Salamandridae</taxon>
        <taxon>Pleurodelinae</taxon>
        <taxon>Pleurodeles</taxon>
    </lineage>
</organism>
<protein>
    <submittedName>
        <fullName evidence="2">Uncharacterized protein</fullName>
    </submittedName>
</protein>
<feature type="region of interest" description="Disordered" evidence="1">
    <location>
        <begin position="88"/>
        <end position="113"/>
    </location>
</feature>
<evidence type="ECO:0000313" key="3">
    <source>
        <dbReference type="Proteomes" id="UP001066276"/>
    </source>
</evidence>
<evidence type="ECO:0000313" key="2">
    <source>
        <dbReference type="EMBL" id="KAJ1090585.1"/>
    </source>
</evidence>
<dbReference type="AlphaFoldDB" id="A0AAV7LGC0"/>
<feature type="region of interest" description="Disordered" evidence="1">
    <location>
        <begin position="27"/>
        <end position="50"/>
    </location>
</feature>
<proteinExistence type="predicted"/>
<reference evidence="2" key="1">
    <citation type="journal article" date="2022" name="bioRxiv">
        <title>Sequencing and chromosome-scale assembly of the giantPleurodeles waltlgenome.</title>
        <authorList>
            <person name="Brown T."/>
            <person name="Elewa A."/>
            <person name="Iarovenko S."/>
            <person name="Subramanian E."/>
            <person name="Araus A.J."/>
            <person name="Petzold A."/>
            <person name="Susuki M."/>
            <person name="Suzuki K.-i.T."/>
            <person name="Hayashi T."/>
            <person name="Toyoda A."/>
            <person name="Oliveira C."/>
            <person name="Osipova E."/>
            <person name="Leigh N.D."/>
            <person name="Simon A."/>
            <person name="Yun M.H."/>
        </authorList>
    </citation>
    <scope>NUCLEOTIDE SEQUENCE</scope>
    <source>
        <strain evidence="2">20211129_DDA</strain>
        <tissue evidence="2">Liver</tissue>
    </source>
</reference>
<comment type="caution">
    <text evidence="2">The sequence shown here is derived from an EMBL/GenBank/DDBJ whole genome shotgun (WGS) entry which is preliminary data.</text>
</comment>
<name>A0AAV7LGC0_PLEWA</name>
<sequence length="182" mass="19496">MTDSGAPVATGRERLIEVTLLTGQSLSNVSGWEDPRTESRGALGFDEGAEDTGAEDSLLILHTTELKMWLPPRGPVLQFRGDRRCPRDSPYGRLAAKGEQDGPSGALARPPPGPRLLEQLSAEAVSFRSGVCSVELYAGTEASVLLRLGLRCSRLLQAVPRDPEALTIACLPSLLHRSALLL</sequence>
<dbReference type="Proteomes" id="UP001066276">
    <property type="component" value="Chromosome 11"/>
</dbReference>
<accession>A0AAV7LGC0</accession>
<dbReference type="EMBL" id="JANPWB010000015">
    <property type="protein sequence ID" value="KAJ1090585.1"/>
    <property type="molecule type" value="Genomic_DNA"/>
</dbReference>
<gene>
    <name evidence="2" type="ORF">NDU88_003715</name>
</gene>